<gene>
    <name evidence="8" type="ORF">ACFSFY_07605</name>
</gene>
<dbReference type="EMBL" id="JBHUGI010000021">
    <property type="protein sequence ID" value="MFD1927919.1"/>
    <property type="molecule type" value="Genomic_DNA"/>
</dbReference>
<dbReference type="InterPro" id="IPR050306">
    <property type="entry name" value="PfkB_Carbo_kinase"/>
</dbReference>
<accession>A0ABW4SG14</accession>
<dbReference type="GO" id="GO:0016301">
    <property type="term" value="F:kinase activity"/>
    <property type="evidence" value="ECO:0007669"/>
    <property type="project" value="UniProtKB-KW"/>
</dbReference>
<keyword evidence="9" id="KW-1185">Reference proteome</keyword>
<dbReference type="PROSITE" id="PS00584">
    <property type="entry name" value="PFKB_KINASES_2"/>
    <property type="match status" value="1"/>
</dbReference>
<keyword evidence="3" id="KW-0547">Nucleotide-binding</keyword>
<dbReference type="CDD" id="cd01167">
    <property type="entry name" value="bac_FRK"/>
    <property type="match status" value="1"/>
</dbReference>
<dbReference type="PRINTS" id="PR00990">
    <property type="entry name" value="RIBOKINASE"/>
</dbReference>
<evidence type="ECO:0000256" key="6">
    <source>
        <dbReference type="RuleBase" id="RU003704"/>
    </source>
</evidence>
<dbReference type="InterPro" id="IPR011611">
    <property type="entry name" value="PfkB_dom"/>
</dbReference>
<evidence type="ECO:0000313" key="9">
    <source>
        <dbReference type="Proteomes" id="UP001597218"/>
    </source>
</evidence>
<dbReference type="EC" id="2.7.1.-" evidence="8"/>
<evidence type="ECO:0000313" key="8">
    <source>
        <dbReference type="EMBL" id="MFD1927919.1"/>
    </source>
</evidence>
<dbReference type="InterPro" id="IPR002173">
    <property type="entry name" value="Carboh/pur_kinase_PfkB_CS"/>
</dbReference>
<keyword evidence="2 6" id="KW-0808">Transferase</keyword>
<keyword evidence="5" id="KW-0067">ATP-binding</keyword>
<dbReference type="PANTHER" id="PTHR43085:SF1">
    <property type="entry name" value="PSEUDOURIDINE KINASE-RELATED"/>
    <property type="match status" value="1"/>
</dbReference>
<keyword evidence="4 6" id="KW-0418">Kinase</keyword>
<proteinExistence type="inferred from homology"/>
<evidence type="ECO:0000256" key="2">
    <source>
        <dbReference type="ARBA" id="ARBA00022679"/>
    </source>
</evidence>
<evidence type="ECO:0000256" key="5">
    <source>
        <dbReference type="ARBA" id="ARBA00022840"/>
    </source>
</evidence>
<protein>
    <submittedName>
        <fullName evidence="8">Carbohydrate kinase</fullName>
        <ecNumber evidence="8">2.7.1.-</ecNumber>
    </submittedName>
</protein>
<dbReference type="SUPFAM" id="SSF53613">
    <property type="entry name" value="Ribokinase-like"/>
    <property type="match status" value="1"/>
</dbReference>
<evidence type="ECO:0000256" key="1">
    <source>
        <dbReference type="ARBA" id="ARBA00010688"/>
    </source>
</evidence>
<dbReference type="RefSeq" id="WP_381536805.1">
    <property type="nucleotide sequence ID" value="NZ_JBHUGI010000021.1"/>
</dbReference>
<evidence type="ECO:0000256" key="3">
    <source>
        <dbReference type="ARBA" id="ARBA00022741"/>
    </source>
</evidence>
<sequence>MINSVKNQILIYGDAFIDYIANDETNLTYTKFLGGATVNVAAGVSRLGASCFFITVTGDDPASEFVRKRLREERVNLDYAVLVPNKRVSGVYIHLGETNERIFHKYIDETPDIQVEYEDLTKAAFREASIFHFGSGTLFQQTALETTQRAVELAVESDVLISFDANIRPLRWKNEELCRETIGSFLSKVDLLKLTEEELSFLTETKTIEDGIRQLERYGIPVVLITVGAKGAYVVIDGIQTHVGVEAVEAVDTTGAGDAFIAGILRQIHLKGKPASCNEWIDYIAFGNKLGALCATKQGALSALPYLEEIDE</sequence>
<dbReference type="InterPro" id="IPR002139">
    <property type="entry name" value="Ribo/fructo_kinase"/>
</dbReference>
<name>A0ABW4SG14_9BACL</name>
<dbReference type="Gene3D" id="3.40.1190.20">
    <property type="match status" value="1"/>
</dbReference>
<dbReference type="InterPro" id="IPR029056">
    <property type="entry name" value="Ribokinase-like"/>
</dbReference>
<evidence type="ECO:0000259" key="7">
    <source>
        <dbReference type="Pfam" id="PF00294"/>
    </source>
</evidence>
<comment type="caution">
    <text evidence="8">The sequence shown here is derived from an EMBL/GenBank/DDBJ whole genome shotgun (WGS) entry which is preliminary data.</text>
</comment>
<dbReference type="Proteomes" id="UP001597218">
    <property type="component" value="Unassembled WGS sequence"/>
</dbReference>
<organism evidence="8 9">
    <name type="scientific">Sporosarcina siberiensis</name>
    <dbReference type="NCBI Taxonomy" id="1365606"/>
    <lineage>
        <taxon>Bacteria</taxon>
        <taxon>Bacillati</taxon>
        <taxon>Bacillota</taxon>
        <taxon>Bacilli</taxon>
        <taxon>Bacillales</taxon>
        <taxon>Caryophanaceae</taxon>
        <taxon>Sporosarcina</taxon>
    </lineage>
</organism>
<feature type="domain" description="Carbohydrate kinase PfkB" evidence="7">
    <location>
        <begin position="7"/>
        <end position="305"/>
    </location>
</feature>
<dbReference type="Pfam" id="PF00294">
    <property type="entry name" value="PfkB"/>
    <property type="match status" value="1"/>
</dbReference>
<reference evidence="9" key="1">
    <citation type="journal article" date="2019" name="Int. J. Syst. Evol. Microbiol.">
        <title>The Global Catalogue of Microorganisms (GCM) 10K type strain sequencing project: providing services to taxonomists for standard genome sequencing and annotation.</title>
        <authorList>
            <consortium name="The Broad Institute Genomics Platform"/>
            <consortium name="The Broad Institute Genome Sequencing Center for Infectious Disease"/>
            <person name="Wu L."/>
            <person name="Ma J."/>
        </authorList>
    </citation>
    <scope>NUCLEOTIDE SEQUENCE [LARGE SCALE GENOMIC DNA]</scope>
    <source>
        <strain evidence="9">CGMCC 4.7177</strain>
    </source>
</reference>
<evidence type="ECO:0000256" key="4">
    <source>
        <dbReference type="ARBA" id="ARBA00022777"/>
    </source>
</evidence>
<dbReference type="PANTHER" id="PTHR43085">
    <property type="entry name" value="HEXOKINASE FAMILY MEMBER"/>
    <property type="match status" value="1"/>
</dbReference>
<comment type="similarity">
    <text evidence="1 6">Belongs to the carbohydrate kinase PfkB family.</text>
</comment>